<sequence length="250" mass="27500">MPGLLPPPPPDPAFEHLYIQEEADGEPEAPEMTGADEFQAMINNLTSVANLRKAEDDQLDACVMASVALSMDELARIDDLPETDLQHYAEIQKDILHAMSTQPVAFAALLQAMADSALKNSPNPLENIESRPVSHLLVDVSSDDLSPFVTLRREHQTEEARKGVRTYKSSETFTKPKSGAVKPLSERQILARQMQAIISQDQLRGVSSGLNRKVRWTGFGEASSTREDTGVAKAKTGNIRKILLLESVRI</sequence>
<evidence type="ECO:0000313" key="2">
    <source>
        <dbReference type="Proteomes" id="UP001215280"/>
    </source>
</evidence>
<name>A0AAD7NC95_9AGAR</name>
<reference evidence="1" key="1">
    <citation type="submission" date="2023-03" db="EMBL/GenBank/DDBJ databases">
        <title>Massive genome expansion in bonnet fungi (Mycena s.s.) driven by repeated elements and novel gene families across ecological guilds.</title>
        <authorList>
            <consortium name="Lawrence Berkeley National Laboratory"/>
            <person name="Harder C.B."/>
            <person name="Miyauchi S."/>
            <person name="Viragh M."/>
            <person name="Kuo A."/>
            <person name="Thoen E."/>
            <person name="Andreopoulos B."/>
            <person name="Lu D."/>
            <person name="Skrede I."/>
            <person name="Drula E."/>
            <person name="Henrissat B."/>
            <person name="Morin E."/>
            <person name="Kohler A."/>
            <person name="Barry K."/>
            <person name="LaButti K."/>
            <person name="Morin E."/>
            <person name="Salamov A."/>
            <person name="Lipzen A."/>
            <person name="Mereny Z."/>
            <person name="Hegedus B."/>
            <person name="Baldrian P."/>
            <person name="Stursova M."/>
            <person name="Weitz H."/>
            <person name="Taylor A."/>
            <person name="Grigoriev I.V."/>
            <person name="Nagy L.G."/>
            <person name="Martin F."/>
            <person name="Kauserud H."/>
        </authorList>
    </citation>
    <scope>NUCLEOTIDE SEQUENCE</scope>
    <source>
        <strain evidence="1">CBHHK188m</strain>
    </source>
</reference>
<dbReference type="EMBL" id="JARJLG010000068">
    <property type="protein sequence ID" value="KAJ7754211.1"/>
    <property type="molecule type" value="Genomic_DNA"/>
</dbReference>
<organism evidence="1 2">
    <name type="scientific">Mycena maculata</name>
    <dbReference type="NCBI Taxonomy" id="230809"/>
    <lineage>
        <taxon>Eukaryota</taxon>
        <taxon>Fungi</taxon>
        <taxon>Dikarya</taxon>
        <taxon>Basidiomycota</taxon>
        <taxon>Agaricomycotina</taxon>
        <taxon>Agaricomycetes</taxon>
        <taxon>Agaricomycetidae</taxon>
        <taxon>Agaricales</taxon>
        <taxon>Marasmiineae</taxon>
        <taxon>Mycenaceae</taxon>
        <taxon>Mycena</taxon>
    </lineage>
</organism>
<proteinExistence type="predicted"/>
<dbReference type="AlphaFoldDB" id="A0AAD7NC95"/>
<evidence type="ECO:0000313" key="1">
    <source>
        <dbReference type="EMBL" id="KAJ7754211.1"/>
    </source>
</evidence>
<accession>A0AAD7NC95</accession>
<protein>
    <submittedName>
        <fullName evidence="1">Uncharacterized protein</fullName>
    </submittedName>
</protein>
<gene>
    <name evidence="1" type="ORF">DFH07DRAFT_959908</name>
</gene>
<dbReference type="Proteomes" id="UP001215280">
    <property type="component" value="Unassembled WGS sequence"/>
</dbReference>
<comment type="caution">
    <text evidence="1">The sequence shown here is derived from an EMBL/GenBank/DDBJ whole genome shotgun (WGS) entry which is preliminary data.</text>
</comment>
<keyword evidence="2" id="KW-1185">Reference proteome</keyword>